<feature type="non-terminal residue" evidence="7">
    <location>
        <position position="85"/>
    </location>
</feature>
<evidence type="ECO:0000256" key="3">
    <source>
        <dbReference type="ARBA" id="ARBA00012483"/>
    </source>
</evidence>
<dbReference type="FunFam" id="3.30.40.10:FF:000442">
    <property type="entry name" value="RING-type E3 ubiquitin transferase"/>
    <property type="match status" value="1"/>
</dbReference>
<dbReference type="EMBL" id="GL377578">
    <property type="protein sequence ID" value="EFJ28928.1"/>
    <property type="molecule type" value="Genomic_DNA"/>
</dbReference>
<evidence type="ECO:0000256" key="5">
    <source>
        <dbReference type="ARBA" id="ARBA00022786"/>
    </source>
</evidence>
<sequence length="85" mass="9628">METSSQGIPAPPEDFRCPISLEVMAEPVILWTGQTYDRQSIQRWLDSGHTTCPKTKQELHDDTRLIPNYALRSLIQSWAAANSVE</sequence>
<evidence type="ECO:0000313" key="7">
    <source>
        <dbReference type="EMBL" id="EFJ28928.1"/>
    </source>
</evidence>
<dbReference type="Pfam" id="PF04564">
    <property type="entry name" value="U-box"/>
    <property type="match status" value="1"/>
</dbReference>
<dbReference type="SMART" id="SM00504">
    <property type="entry name" value="Ubox"/>
    <property type="match status" value="1"/>
</dbReference>
<dbReference type="AlphaFoldDB" id="D8RFV2"/>
<evidence type="ECO:0000259" key="6">
    <source>
        <dbReference type="PROSITE" id="PS51698"/>
    </source>
</evidence>
<evidence type="ECO:0000256" key="4">
    <source>
        <dbReference type="ARBA" id="ARBA00022679"/>
    </source>
</evidence>
<dbReference type="eggNOG" id="KOG0167">
    <property type="taxonomic scope" value="Eukaryota"/>
</dbReference>
<dbReference type="SUPFAM" id="SSF57850">
    <property type="entry name" value="RING/U-box"/>
    <property type="match status" value="1"/>
</dbReference>
<dbReference type="GO" id="GO:0016567">
    <property type="term" value="P:protein ubiquitination"/>
    <property type="evidence" value="ECO:0007669"/>
    <property type="project" value="UniProtKB-UniPathway"/>
</dbReference>
<feature type="domain" description="U-box" evidence="6">
    <location>
        <begin position="10"/>
        <end position="85"/>
    </location>
</feature>
<comment type="catalytic activity">
    <reaction evidence="1">
        <text>S-ubiquitinyl-[E2 ubiquitin-conjugating enzyme]-L-cysteine + [acceptor protein]-L-lysine = [E2 ubiquitin-conjugating enzyme]-L-cysteine + N(6)-ubiquitinyl-[acceptor protein]-L-lysine.</text>
        <dbReference type="EC" id="2.3.2.27"/>
    </reaction>
</comment>
<evidence type="ECO:0000256" key="1">
    <source>
        <dbReference type="ARBA" id="ARBA00000900"/>
    </source>
</evidence>
<keyword evidence="4" id="KW-0808">Transferase</keyword>
<dbReference type="InterPro" id="IPR045210">
    <property type="entry name" value="RING-Ubox_PUB"/>
</dbReference>
<organism evidence="8">
    <name type="scientific">Selaginella moellendorffii</name>
    <name type="common">Spikemoss</name>
    <dbReference type="NCBI Taxonomy" id="88036"/>
    <lineage>
        <taxon>Eukaryota</taxon>
        <taxon>Viridiplantae</taxon>
        <taxon>Streptophyta</taxon>
        <taxon>Embryophyta</taxon>
        <taxon>Tracheophyta</taxon>
        <taxon>Lycopodiopsida</taxon>
        <taxon>Selaginellales</taxon>
        <taxon>Selaginellaceae</taxon>
        <taxon>Selaginella</taxon>
    </lineage>
</organism>
<dbReference type="HOGENOM" id="CLU_114384_3_1_1"/>
<evidence type="ECO:0000256" key="2">
    <source>
        <dbReference type="ARBA" id="ARBA00004906"/>
    </source>
</evidence>
<accession>D8RFV2</accession>
<dbReference type="Gene3D" id="3.30.40.10">
    <property type="entry name" value="Zinc/RING finger domain, C3HC4 (zinc finger)"/>
    <property type="match status" value="1"/>
</dbReference>
<dbReference type="Proteomes" id="UP000001514">
    <property type="component" value="Unassembled WGS sequence"/>
</dbReference>
<name>D8RFV2_SELML</name>
<dbReference type="PANTHER" id="PTHR22849">
    <property type="entry name" value="WDSAM1 PROTEIN"/>
    <property type="match status" value="1"/>
</dbReference>
<protein>
    <recommendedName>
        <fullName evidence="3">RING-type E3 ubiquitin transferase</fullName>
        <ecNumber evidence="3">2.3.2.27</ecNumber>
    </recommendedName>
</protein>
<gene>
    <name evidence="7" type="ORF">SELMODRAFT_92304</name>
</gene>
<dbReference type="InParanoid" id="D8RFV2"/>
<dbReference type="PANTHER" id="PTHR22849:SF164">
    <property type="entry name" value="U-BOX DOMAIN-CONTAINING PROTEIN"/>
    <property type="match status" value="1"/>
</dbReference>
<reference evidence="7 8" key="1">
    <citation type="journal article" date="2011" name="Science">
        <title>The Selaginella genome identifies genetic changes associated with the evolution of vascular plants.</title>
        <authorList>
            <person name="Banks J.A."/>
            <person name="Nishiyama T."/>
            <person name="Hasebe M."/>
            <person name="Bowman J.L."/>
            <person name="Gribskov M."/>
            <person name="dePamphilis C."/>
            <person name="Albert V.A."/>
            <person name="Aono N."/>
            <person name="Aoyama T."/>
            <person name="Ambrose B.A."/>
            <person name="Ashton N.W."/>
            <person name="Axtell M.J."/>
            <person name="Barker E."/>
            <person name="Barker M.S."/>
            <person name="Bennetzen J.L."/>
            <person name="Bonawitz N.D."/>
            <person name="Chapple C."/>
            <person name="Cheng C."/>
            <person name="Correa L.G."/>
            <person name="Dacre M."/>
            <person name="DeBarry J."/>
            <person name="Dreyer I."/>
            <person name="Elias M."/>
            <person name="Engstrom E.M."/>
            <person name="Estelle M."/>
            <person name="Feng L."/>
            <person name="Finet C."/>
            <person name="Floyd S.K."/>
            <person name="Frommer W.B."/>
            <person name="Fujita T."/>
            <person name="Gramzow L."/>
            <person name="Gutensohn M."/>
            <person name="Harholt J."/>
            <person name="Hattori M."/>
            <person name="Heyl A."/>
            <person name="Hirai T."/>
            <person name="Hiwatashi Y."/>
            <person name="Ishikawa M."/>
            <person name="Iwata M."/>
            <person name="Karol K.G."/>
            <person name="Koehler B."/>
            <person name="Kolukisaoglu U."/>
            <person name="Kubo M."/>
            <person name="Kurata T."/>
            <person name="Lalonde S."/>
            <person name="Li K."/>
            <person name="Li Y."/>
            <person name="Litt A."/>
            <person name="Lyons E."/>
            <person name="Manning G."/>
            <person name="Maruyama T."/>
            <person name="Michael T.P."/>
            <person name="Mikami K."/>
            <person name="Miyazaki S."/>
            <person name="Morinaga S."/>
            <person name="Murata T."/>
            <person name="Mueller-Roeber B."/>
            <person name="Nelson D.R."/>
            <person name="Obara M."/>
            <person name="Oguri Y."/>
            <person name="Olmstead R.G."/>
            <person name="Onodera N."/>
            <person name="Petersen B.L."/>
            <person name="Pils B."/>
            <person name="Prigge M."/>
            <person name="Rensing S.A."/>
            <person name="Riano-Pachon D.M."/>
            <person name="Roberts A.W."/>
            <person name="Sato Y."/>
            <person name="Scheller H.V."/>
            <person name="Schulz B."/>
            <person name="Schulz C."/>
            <person name="Shakirov E.V."/>
            <person name="Shibagaki N."/>
            <person name="Shinohara N."/>
            <person name="Shippen D.E."/>
            <person name="Soerensen I."/>
            <person name="Sotooka R."/>
            <person name="Sugimoto N."/>
            <person name="Sugita M."/>
            <person name="Sumikawa N."/>
            <person name="Tanurdzic M."/>
            <person name="Theissen G."/>
            <person name="Ulvskov P."/>
            <person name="Wakazuki S."/>
            <person name="Weng J.K."/>
            <person name="Willats W.W."/>
            <person name="Wipf D."/>
            <person name="Wolf P.G."/>
            <person name="Yang L."/>
            <person name="Zimmer A.D."/>
            <person name="Zhu Q."/>
            <person name="Mitros T."/>
            <person name="Hellsten U."/>
            <person name="Loque D."/>
            <person name="Otillar R."/>
            <person name="Salamov A."/>
            <person name="Schmutz J."/>
            <person name="Shapiro H."/>
            <person name="Lindquist E."/>
            <person name="Lucas S."/>
            <person name="Rokhsar D."/>
            <person name="Grigoriev I.V."/>
        </authorList>
    </citation>
    <scope>NUCLEOTIDE SEQUENCE [LARGE SCALE GENOMIC DNA]</scope>
</reference>
<dbReference type="EC" id="2.3.2.27" evidence="3"/>
<keyword evidence="5" id="KW-0833">Ubl conjugation pathway</keyword>
<keyword evidence="8" id="KW-1185">Reference proteome</keyword>
<dbReference type="UniPathway" id="UPA00143"/>
<dbReference type="OMA" id="ILEWKEM"/>
<dbReference type="InterPro" id="IPR045185">
    <property type="entry name" value="PUB22/23/24-like"/>
</dbReference>
<dbReference type="InterPro" id="IPR003613">
    <property type="entry name" value="Ubox_domain"/>
</dbReference>
<dbReference type="Gramene" id="EFJ28928">
    <property type="protein sequence ID" value="EFJ28928"/>
    <property type="gene ID" value="SELMODRAFT_92304"/>
</dbReference>
<proteinExistence type="predicted"/>
<dbReference type="CDD" id="cd16664">
    <property type="entry name" value="RING-Ubox_PUB"/>
    <property type="match status" value="1"/>
</dbReference>
<evidence type="ECO:0000313" key="8">
    <source>
        <dbReference type="Proteomes" id="UP000001514"/>
    </source>
</evidence>
<dbReference type="KEGG" id="smo:SELMODRAFT_92304"/>
<dbReference type="InterPro" id="IPR013083">
    <property type="entry name" value="Znf_RING/FYVE/PHD"/>
</dbReference>
<comment type="pathway">
    <text evidence="2">Protein modification; protein ubiquitination.</text>
</comment>
<dbReference type="PROSITE" id="PS51698">
    <property type="entry name" value="U_BOX"/>
    <property type="match status" value="1"/>
</dbReference>
<dbReference type="GO" id="GO:0061630">
    <property type="term" value="F:ubiquitin protein ligase activity"/>
    <property type="evidence" value="ECO:0007669"/>
    <property type="project" value="UniProtKB-EC"/>
</dbReference>